<reference evidence="2" key="2">
    <citation type="submission" date="2023-05" db="EMBL/GenBank/DDBJ databases">
        <authorList>
            <consortium name="Lawrence Berkeley National Laboratory"/>
            <person name="Steindorff A."/>
            <person name="Hensen N."/>
            <person name="Bonometti L."/>
            <person name="Westerberg I."/>
            <person name="Brannstrom I.O."/>
            <person name="Guillou S."/>
            <person name="Cros-Aarteil S."/>
            <person name="Calhoun S."/>
            <person name="Haridas S."/>
            <person name="Kuo A."/>
            <person name="Mondo S."/>
            <person name="Pangilinan J."/>
            <person name="Riley R."/>
            <person name="Labutti K."/>
            <person name="Andreopoulos B."/>
            <person name="Lipzen A."/>
            <person name="Chen C."/>
            <person name="Yanf M."/>
            <person name="Daum C."/>
            <person name="Ng V."/>
            <person name="Clum A."/>
            <person name="Ohm R."/>
            <person name="Martin F."/>
            <person name="Silar P."/>
            <person name="Natvig D."/>
            <person name="Lalanne C."/>
            <person name="Gautier V."/>
            <person name="Ament-Velasquez S.L."/>
            <person name="Kruys A."/>
            <person name="Hutchinson M.I."/>
            <person name="Powell A.J."/>
            <person name="Barry K."/>
            <person name="Miller A.N."/>
            <person name="Grigoriev I.V."/>
            <person name="Debuchy R."/>
            <person name="Gladieux P."/>
            <person name="Thoren M.H."/>
            <person name="Johannesson H."/>
        </authorList>
    </citation>
    <scope>NUCLEOTIDE SEQUENCE</scope>
    <source>
        <strain evidence="2">CBS 315.58</strain>
    </source>
</reference>
<dbReference type="Proteomes" id="UP001303160">
    <property type="component" value="Unassembled WGS sequence"/>
</dbReference>
<feature type="region of interest" description="Disordered" evidence="1">
    <location>
        <begin position="90"/>
        <end position="110"/>
    </location>
</feature>
<sequence>MSGLTIEDAVGVAAFVQELHNAAQGGSPVDEETLALRMLAAAHADADFDPSHIKSPFSDAGSATTMSASGGRDRFDDFADMMMGDLKTPQEQVNEGKVPKPPPVVVEDPVGDNVQGYDKSEALKNFALLKDAHSVCQMFTNIMLMKTNPDGFDITKEAAEAFNVQAKLAYNAMSGPMAGVYNFGQGVHTKHNFTIPKSQIHEKLLETMFDSMRMDDSHKKEIDSQITNFVKALKDITVDADKHSTLDFALRFGLTPAVNITGDAANPMWAFEPTTFLVYLTMDAKAFTKSISKHNTEDRINLIYEHVVTKFDLNVNGFLKQRPKYDAMFEKATGINLKKYGDMLNKSVKKK</sequence>
<dbReference type="EMBL" id="MU863947">
    <property type="protein sequence ID" value="KAK4198390.1"/>
    <property type="molecule type" value="Genomic_DNA"/>
</dbReference>
<evidence type="ECO:0000313" key="2">
    <source>
        <dbReference type="EMBL" id="KAK4198390.1"/>
    </source>
</evidence>
<gene>
    <name evidence="2" type="ORF">QBC40DRAFT_331503</name>
</gene>
<protein>
    <submittedName>
        <fullName evidence="2">Uncharacterized protein</fullName>
    </submittedName>
</protein>
<organism evidence="2 3">
    <name type="scientific">Triangularia verruculosa</name>
    <dbReference type="NCBI Taxonomy" id="2587418"/>
    <lineage>
        <taxon>Eukaryota</taxon>
        <taxon>Fungi</taxon>
        <taxon>Dikarya</taxon>
        <taxon>Ascomycota</taxon>
        <taxon>Pezizomycotina</taxon>
        <taxon>Sordariomycetes</taxon>
        <taxon>Sordariomycetidae</taxon>
        <taxon>Sordariales</taxon>
        <taxon>Podosporaceae</taxon>
        <taxon>Triangularia</taxon>
    </lineage>
</organism>
<evidence type="ECO:0000256" key="1">
    <source>
        <dbReference type="SAM" id="MobiDB-lite"/>
    </source>
</evidence>
<keyword evidence="3" id="KW-1185">Reference proteome</keyword>
<evidence type="ECO:0000313" key="3">
    <source>
        <dbReference type="Proteomes" id="UP001303160"/>
    </source>
</evidence>
<proteinExistence type="predicted"/>
<reference evidence="2" key="1">
    <citation type="journal article" date="2023" name="Mol. Phylogenet. Evol.">
        <title>Genome-scale phylogeny and comparative genomics of the fungal order Sordariales.</title>
        <authorList>
            <person name="Hensen N."/>
            <person name="Bonometti L."/>
            <person name="Westerberg I."/>
            <person name="Brannstrom I.O."/>
            <person name="Guillou S."/>
            <person name="Cros-Aarteil S."/>
            <person name="Calhoun S."/>
            <person name="Haridas S."/>
            <person name="Kuo A."/>
            <person name="Mondo S."/>
            <person name="Pangilinan J."/>
            <person name="Riley R."/>
            <person name="LaButti K."/>
            <person name="Andreopoulos B."/>
            <person name="Lipzen A."/>
            <person name="Chen C."/>
            <person name="Yan M."/>
            <person name="Daum C."/>
            <person name="Ng V."/>
            <person name="Clum A."/>
            <person name="Steindorff A."/>
            <person name="Ohm R.A."/>
            <person name="Martin F."/>
            <person name="Silar P."/>
            <person name="Natvig D.O."/>
            <person name="Lalanne C."/>
            <person name="Gautier V."/>
            <person name="Ament-Velasquez S.L."/>
            <person name="Kruys A."/>
            <person name="Hutchinson M.I."/>
            <person name="Powell A.J."/>
            <person name="Barry K."/>
            <person name="Miller A.N."/>
            <person name="Grigoriev I.V."/>
            <person name="Debuchy R."/>
            <person name="Gladieux P."/>
            <person name="Hiltunen Thoren M."/>
            <person name="Johannesson H."/>
        </authorList>
    </citation>
    <scope>NUCLEOTIDE SEQUENCE</scope>
    <source>
        <strain evidence="2">CBS 315.58</strain>
    </source>
</reference>
<accession>A0AAN6XD19</accession>
<comment type="caution">
    <text evidence="2">The sequence shown here is derived from an EMBL/GenBank/DDBJ whole genome shotgun (WGS) entry which is preliminary data.</text>
</comment>
<dbReference type="AlphaFoldDB" id="A0AAN6XD19"/>
<name>A0AAN6XD19_9PEZI</name>